<organism evidence="4 5">
    <name type="scientific">Lacipirellula parvula</name>
    <dbReference type="NCBI Taxonomy" id="2650471"/>
    <lineage>
        <taxon>Bacteria</taxon>
        <taxon>Pseudomonadati</taxon>
        <taxon>Planctomycetota</taxon>
        <taxon>Planctomycetia</taxon>
        <taxon>Pirellulales</taxon>
        <taxon>Lacipirellulaceae</taxon>
        <taxon>Lacipirellula</taxon>
    </lineage>
</organism>
<feature type="chain" id="PRO_5024809424" description="Peptidase S9 prolyl oligopeptidase catalytic domain-containing protein" evidence="2">
    <location>
        <begin position="25"/>
        <end position="277"/>
    </location>
</feature>
<dbReference type="InterPro" id="IPR029058">
    <property type="entry name" value="AB_hydrolase_fold"/>
</dbReference>
<evidence type="ECO:0000313" key="4">
    <source>
        <dbReference type="EMBL" id="BBO35634.1"/>
    </source>
</evidence>
<accession>A0A5K7XFJ2</accession>
<gene>
    <name evidence="4" type="ORF">PLANPX_5246</name>
</gene>
<reference evidence="5" key="1">
    <citation type="submission" date="2019-10" db="EMBL/GenBank/DDBJ databases">
        <title>Lacipirellula parvula gen. nov., sp. nov., representing a lineage of planctomycetes widespread in freshwater anoxic habitats, and description of the family Lacipirellulaceae.</title>
        <authorList>
            <person name="Dedysh S.N."/>
            <person name="Kulichevskaya I.S."/>
            <person name="Beletsky A.V."/>
            <person name="Rakitin A.L."/>
            <person name="Mardanov A.V."/>
            <person name="Ivanova A.A."/>
            <person name="Saltykova V.X."/>
            <person name="Rijpstra W.I.C."/>
            <person name="Sinninghe Damste J.S."/>
            <person name="Ravin N.V."/>
        </authorList>
    </citation>
    <scope>NUCLEOTIDE SEQUENCE [LARGE SCALE GENOMIC DNA]</scope>
    <source>
        <strain evidence="5">PX69</strain>
    </source>
</reference>
<dbReference type="GO" id="GO:0006508">
    <property type="term" value="P:proteolysis"/>
    <property type="evidence" value="ECO:0007669"/>
    <property type="project" value="InterPro"/>
</dbReference>
<name>A0A5K7XFJ2_9BACT</name>
<protein>
    <recommendedName>
        <fullName evidence="3">Peptidase S9 prolyl oligopeptidase catalytic domain-containing protein</fullName>
    </recommendedName>
</protein>
<dbReference type="RefSeq" id="WP_152100975.1">
    <property type="nucleotide sequence ID" value="NZ_AP021861.1"/>
</dbReference>
<evidence type="ECO:0000259" key="3">
    <source>
        <dbReference type="Pfam" id="PF00326"/>
    </source>
</evidence>
<dbReference type="PANTHER" id="PTHR22946:SF9">
    <property type="entry name" value="POLYKETIDE TRANSFERASE AF380"/>
    <property type="match status" value="1"/>
</dbReference>
<dbReference type="EMBL" id="AP021861">
    <property type="protein sequence ID" value="BBO35634.1"/>
    <property type="molecule type" value="Genomic_DNA"/>
</dbReference>
<dbReference type="Proteomes" id="UP000326837">
    <property type="component" value="Chromosome"/>
</dbReference>
<dbReference type="GO" id="GO:0052689">
    <property type="term" value="F:carboxylic ester hydrolase activity"/>
    <property type="evidence" value="ECO:0007669"/>
    <property type="project" value="UniProtKB-ARBA"/>
</dbReference>
<dbReference type="KEGG" id="lpav:PLANPX_5246"/>
<feature type="domain" description="Peptidase S9 prolyl oligopeptidase catalytic" evidence="3">
    <location>
        <begin position="75"/>
        <end position="259"/>
    </location>
</feature>
<dbReference type="InterPro" id="IPR001375">
    <property type="entry name" value="Peptidase_S9_cat"/>
</dbReference>
<keyword evidence="2" id="KW-0732">Signal</keyword>
<dbReference type="GO" id="GO:0008236">
    <property type="term" value="F:serine-type peptidase activity"/>
    <property type="evidence" value="ECO:0007669"/>
    <property type="project" value="InterPro"/>
</dbReference>
<dbReference type="AlphaFoldDB" id="A0A5K7XFJ2"/>
<feature type="signal peptide" evidence="2">
    <location>
        <begin position="1"/>
        <end position="24"/>
    </location>
</feature>
<dbReference type="SUPFAM" id="SSF53474">
    <property type="entry name" value="alpha/beta-Hydrolases"/>
    <property type="match status" value="1"/>
</dbReference>
<proteinExistence type="predicted"/>
<keyword evidence="5" id="KW-1185">Reference proteome</keyword>
<keyword evidence="1" id="KW-0378">Hydrolase</keyword>
<evidence type="ECO:0000256" key="1">
    <source>
        <dbReference type="ARBA" id="ARBA00022801"/>
    </source>
</evidence>
<dbReference type="PANTHER" id="PTHR22946">
    <property type="entry name" value="DIENELACTONE HYDROLASE DOMAIN-CONTAINING PROTEIN-RELATED"/>
    <property type="match status" value="1"/>
</dbReference>
<dbReference type="InterPro" id="IPR050261">
    <property type="entry name" value="FrsA_esterase"/>
</dbReference>
<sequence>MLRSVSCLAICALLTVVGARPANADDAAFGPVQTLTTADNVSFSILGKKPKKPAPTLFVFALDAQRTLNSGGYRQAANFLAQQGYVCVSLDLPCHGKQRRPGEAAEIKGWRQRADAGENFMDEFTAQASRVLDYLIEEQYADPARVAACGTSRGGFSACHFAIADPRVKCVATYIPVADLRSLREFQGANNAPLLASLSLIECADKLANRGVWISIGDRDERVSTDRAIELARALSAAANGPSRNIELHVSSTEGHSTPPDAPRASAVWIDGILAGK</sequence>
<dbReference type="Pfam" id="PF00326">
    <property type="entry name" value="Peptidase_S9"/>
    <property type="match status" value="1"/>
</dbReference>
<evidence type="ECO:0000256" key="2">
    <source>
        <dbReference type="SAM" id="SignalP"/>
    </source>
</evidence>
<dbReference type="Gene3D" id="3.40.50.1820">
    <property type="entry name" value="alpha/beta hydrolase"/>
    <property type="match status" value="1"/>
</dbReference>
<evidence type="ECO:0000313" key="5">
    <source>
        <dbReference type="Proteomes" id="UP000326837"/>
    </source>
</evidence>